<dbReference type="Gene3D" id="3.10.490.10">
    <property type="entry name" value="Gamma-glutamyl cyclotransferase-like"/>
    <property type="match status" value="1"/>
</dbReference>
<keyword evidence="7" id="KW-1185">Reference proteome</keyword>
<dbReference type="CDD" id="cd06661">
    <property type="entry name" value="GGCT_like"/>
    <property type="match status" value="1"/>
</dbReference>
<evidence type="ECO:0000256" key="3">
    <source>
        <dbReference type="PIRSR" id="PIRSR617939-1"/>
    </source>
</evidence>
<dbReference type="Proteomes" id="UP001152607">
    <property type="component" value="Unassembled WGS sequence"/>
</dbReference>
<dbReference type="PANTHER" id="PTHR12935:SF0">
    <property type="entry name" value="GAMMA-GLUTAMYLCYCLOTRANSFERASE"/>
    <property type="match status" value="1"/>
</dbReference>
<proteinExistence type="predicted"/>
<evidence type="ECO:0000313" key="6">
    <source>
        <dbReference type="EMBL" id="CAI6337543.1"/>
    </source>
</evidence>
<evidence type="ECO:0000256" key="4">
    <source>
        <dbReference type="PIRSR" id="PIRSR617939-2"/>
    </source>
</evidence>
<dbReference type="EC" id="4.3.2.9" evidence="1"/>
<gene>
    <name evidence="6" type="ORF">PDIGIT_LOCUS10656</name>
</gene>
<dbReference type="PANTHER" id="PTHR12935">
    <property type="entry name" value="GAMMA-GLUTAMYLCYCLOTRANSFERASE"/>
    <property type="match status" value="1"/>
</dbReference>
<dbReference type="InterPro" id="IPR017939">
    <property type="entry name" value="G-Glutamylcylcotransferase"/>
</dbReference>
<dbReference type="EMBL" id="CAOQHR010000007">
    <property type="protein sequence ID" value="CAI6337543.1"/>
    <property type="molecule type" value="Genomic_DNA"/>
</dbReference>
<dbReference type="SUPFAM" id="SSF110857">
    <property type="entry name" value="Gamma-glutamyl cyclotransferase-like"/>
    <property type="match status" value="1"/>
</dbReference>
<dbReference type="InterPro" id="IPR009288">
    <property type="entry name" value="AIG2-like_dom"/>
</dbReference>
<keyword evidence="2" id="KW-0456">Lyase</keyword>
<dbReference type="OrthoDB" id="2924818at2759"/>
<sequence length="218" mass="25337">MYFPRSLVAGVTTVPTFYFGYGSNLWLQQMETRCPYSSYVGMARLNDYDWIVDTRGYANIVSASYPPSNKTEKSNEEHHVYGLVYALSPNDEDHLDKLERVPTDYTKEYMSVEFWSAKTAIRTENDTIDILLPPTEASKEVLVYIDRSYVTPSPATSLEYIFRMNSAFEDAVREGFPDAYVENVLRKYVRAKEEWEEVSWQEVHDLPNTQIIEPDSFR</sequence>
<feature type="domain" description="Gamma-glutamylcyclotransferase AIG2-like" evidence="5">
    <location>
        <begin position="18"/>
        <end position="117"/>
    </location>
</feature>
<reference evidence="6" key="1">
    <citation type="submission" date="2023-01" db="EMBL/GenBank/DDBJ databases">
        <authorList>
            <person name="Van Ghelder C."/>
            <person name="Rancurel C."/>
        </authorList>
    </citation>
    <scope>NUCLEOTIDE SEQUENCE</scope>
    <source>
        <strain evidence="6">CNCM I-4278</strain>
    </source>
</reference>
<evidence type="ECO:0000256" key="2">
    <source>
        <dbReference type="ARBA" id="ARBA00023239"/>
    </source>
</evidence>
<evidence type="ECO:0000313" key="7">
    <source>
        <dbReference type="Proteomes" id="UP001152607"/>
    </source>
</evidence>
<evidence type="ECO:0000256" key="1">
    <source>
        <dbReference type="ARBA" id="ARBA00012346"/>
    </source>
</evidence>
<evidence type="ECO:0000259" key="5">
    <source>
        <dbReference type="Pfam" id="PF06094"/>
    </source>
</evidence>
<protein>
    <recommendedName>
        <fullName evidence="1">gamma-glutamylcyclotransferase</fullName>
        <ecNumber evidence="1">4.3.2.9</ecNumber>
    </recommendedName>
</protein>
<comment type="caution">
    <text evidence="6">The sequence shown here is derived from an EMBL/GenBank/DDBJ whole genome shotgun (WGS) entry which is preliminary data.</text>
</comment>
<dbReference type="Pfam" id="PF06094">
    <property type="entry name" value="GGACT"/>
    <property type="match status" value="1"/>
</dbReference>
<organism evidence="6 7">
    <name type="scientific">Periconia digitata</name>
    <dbReference type="NCBI Taxonomy" id="1303443"/>
    <lineage>
        <taxon>Eukaryota</taxon>
        <taxon>Fungi</taxon>
        <taxon>Dikarya</taxon>
        <taxon>Ascomycota</taxon>
        <taxon>Pezizomycotina</taxon>
        <taxon>Dothideomycetes</taxon>
        <taxon>Pleosporomycetidae</taxon>
        <taxon>Pleosporales</taxon>
        <taxon>Massarineae</taxon>
        <taxon>Periconiaceae</taxon>
        <taxon>Periconia</taxon>
    </lineage>
</organism>
<feature type="active site" description="Proton acceptor" evidence="3">
    <location>
        <position position="99"/>
    </location>
</feature>
<dbReference type="AlphaFoldDB" id="A0A9W4UNM2"/>
<dbReference type="InterPro" id="IPR036568">
    <property type="entry name" value="GGCT-like_sf"/>
</dbReference>
<accession>A0A9W4UNM2</accession>
<dbReference type="InterPro" id="IPR013024">
    <property type="entry name" value="GGCT-like"/>
</dbReference>
<dbReference type="GO" id="GO:0003839">
    <property type="term" value="F:gamma-glutamylcyclotransferase activity"/>
    <property type="evidence" value="ECO:0007669"/>
    <property type="project" value="UniProtKB-EC"/>
</dbReference>
<name>A0A9W4UNM2_9PLEO</name>
<feature type="binding site" evidence="4">
    <location>
        <begin position="18"/>
        <end position="23"/>
    </location>
    <ligand>
        <name>substrate</name>
    </ligand>
</feature>